<dbReference type="Proteomes" id="UP000247612">
    <property type="component" value="Unassembled WGS sequence"/>
</dbReference>
<keyword evidence="3" id="KW-1185">Reference proteome</keyword>
<accession>A0A318KGG6</accession>
<keyword evidence="1" id="KW-0812">Transmembrane</keyword>
<dbReference type="InterPro" id="IPR052549">
    <property type="entry name" value="SpmB"/>
</dbReference>
<feature type="transmembrane region" description="Helical" evidence="1">
    <location>
        <begin position="6"/>
        <end position="25"/>
    </location>
</feature>
<comment type="caution">
    <text evidence="2">The sequence shown here is derived from an EMBL/GenBank/DDBJ whole genome shotgun (WGS) entry which is preliminary data.</text>
</comment>
<dbReference type="GO" id="GO:0005886">
    <property type="term" value="C:plasma membrane"/>
    <property type="evidence" value="ECO:0007669"/>
    <property type="project" value="TreeGrafter"/>
</dbReference>
<name>A0A318KGG6_9FIRM</name>
<feature type="transmembrane region" description="Helical" evidence="1">
    <location>
        <begin position="37"/>
        <end position="56"/>
    </location>
</feature>
<dbReference type="PANTHER" id="PTHR35793">
    <property type="entry name" value="INNER MEMBRANE PROTEIN YJIG"/>
    <property type="match status" value="1"/>
</dbReference>
<dbReference type="STRING" id="1034346.GCA_000313565_03406"/>
<proteinExistence type="predicted"/>
<dbReference type="EMBL" id="QJKH01000013">
    <property type="protein sequence ID" value="PXX76901.1"/>
    <property type="molecule type" value="Genomic_DNA"/>
</dbReference>
<evidence type="ECO:0000256" key="1">
    <source>
        <dbReference type="SAM" id="Phobius"/>
    </source>
</evidence>
<keyword evidence="1" id="KW-1133">Transmembrane helix</keyword>
<gene>
    <name evidence="2" type="ORF">DES51_11396</name>
</gene>
<dbReference type="PANTHER" id="PTHR35793:SF2">
    <property type="entry name" value="INNER MEMBRANE PROTEIN YJIG"/>
    <property type="match status" value="1"/>
</dbReference>
<keyword evidence="1" id="KW-0472">Membrane</keyword>
<dbReference type="AlphaFoldDB" id="A0A318KGG6"/>
<evidence type="ECO:0000313" key="3">
    <source>
        <dbReference type="Proteomes" id="UP000247612"/>
    </source>
</evidence>
<sequence>MLSTNIILPAFLGIILIVAIIKKVDAYSHFVHGVQDGFGLFNDVFPAMLGMMFSIAMMKESGLLDAIANLFTSFAGVIPKEIFPMMLFRPISGNASLAVMIDIFKTLGVDSFAGQMASIIQGSTDTTLYVITLYFASVGVKKIKNSLVIGLISDLAGITMAILLTFYFFS</sequence>
<evidence type="ECO:0000313" key="2">
    <source>
        <dbReference type="EMBL" id="PXX76901.1"/>
    </source>
</evidence>
<protein>
    <submittedName>
        <fullName evidence="2">Spore maturation protein B</fullName>
    </submittedName>
</protein>
<organism evidence="2 3">
    <name type="scientific">Dielma fastidiosa</name>
    <dbReference type="NCBI Taxonomy" id="1034346"/>
    <lineage>
        <taxon>Bacteria</taxon>
        <taxon>Bacillati</taxon>
        <taxon>Bacillota</taxon>
        <taxon>Erysipelotrichia</taxon>
        <taxon>Erysipelotrichales</taxon>
        <taxon>Erysipelotrichaceae</taxon>
        <taxon>Dielma</taxon>
    </lineage>
</organism>
<feature type="transmembrane region" description="Helical" evidence="1">
    <location>
        <begin position="62"/>
        <end position="79"/>
    </location>
</feature>
<dbReference type="RefSeq" id="WP_022939685.1">
    <property type="nucleotide sequence ID" value="NZ_CABKRQ010000011.1"/>
</dbReference>
<reference evidence="2 3" key="1">
    <citation type="submission" date="2018-05" db="EMBL/GenBank/DDBJ databases">
        <title>Genomic Encyclopedia of Type Strains, Phase IV (KMG-IV): sequencing the most valuable type-strain genomes for metagenomic binning, comparative biology and taxonomic classification.</title>
        <authorList>
            <person name="Goeker M."/>
        </authorList>
    </citation>
    <scope>NUCLEOTIDE SEQUENCE [LARGE SCALE GENOMIC DNA]</scope>
    <source>
        <strain evidence="2 3">JC118</strain>
    </source>
</reference>
<dbReference type="OrthoDB" id="9805623at2"/>
<feature type="transmembrane region" description="Helical" evidence="1">
    <location>
        <begin position="147"/>
        <end position="169"/>
    </location>
</feature>